<protein>
    <recommendedName>
        <fullName evidence="1">serine--tRNA ligase</fullName>
        <ecNumber evidence="1">6.1.1.11</ecNumber>
    </recommendedName>
    <alternativeName>
        <fullName evidence="7">Seryl-tRNA synthetase</fullName>
    </alternativeName>
</protein>
<dbReference type="InterPro" id="IPR015866">
    <property type="entry name" value="Ser-tRNA-synth_1_N"/>
</dbReference>
<evidence type="ECO:0000256" key="7">
    <source>
        <dbReference type="ARBA" id="ARBA00031113"/>
    </source>
</evidence>
<dbReference type="OrthoDB" id="10264585at2759"/>
<accession>A0A1X0QD35</accession>
<dbReference type="InterPro" id="IPR002314">
    <property type="entry name" value="aa-tRNA-synt_IIb"/>
</dbReference>
<dbReference type="InterPro" id="IPR045864">
    <property type="entry name" value="aa-tRNA-synth_II/BPL/LPL"/>
</dbReference>
<evidence type="ECO:0000256" key="9">
    <source>
        <dbReference type="PIRSR" id="PIRSR001529-2"/>
    </source>
</evidence>
<dbReference type="NCBIfam" id="TIGR00414">
    <property type="entry name" value="serS"/>
    <property type="match status" value="1"/>
</dbReference>
<dbReference type="Gene3D" id="3.30.930.10">
    <property type="entry name" value="Bira Bifunctional Protein, Domain 2"/>
    <property type="match status" value="1"/>
</dbReference>
<organism evidence="12 13">
    <name type="scientific">Hepatospora eriocheir</name>
    <dbReference type="NCBI Taxonomy" id="1081669"/>
    <lineage>
        <taxon>Eukaryota</taxon>
        <taxon>Fungi</taxon>
        <taxon>Fungi incertae sedis</taxon>
        <taxon>Microsporidia</taxon>
        <taxon>Hepatosporidae</taxon>
        <taxon>Hepatospora</taxon>
    </lineage>
</organism>
<keyword evidence="10" id="KW-0175">Coiled coil</keyword>
<dbReference type="AlphaFoldDB" id="A0A1X0QD35"/>
<keyword evidence="4 9" id="KW-0067">ATP-binding</keyword>
<evidence type="ECO:0000256" key="10">
    <source>
        <dbReference type="SAM" id="Coils"/>
    </source>
</evidence>
<dbReference type="EC" id="6.1.1.11" evidence="1"/>
<dbReference type="PANTHER" id="PTHR11778">
    <property type="entry name" value="SERYL-TRNA SYNTHETASE"/>
    <property type="match status" value="1"/>
</dbReference>
<evidence type="ECO:0000313" key="13">
    <source>
        <dbReference type="Proteomes" id="UP000192356"/>
    </source>
</evidence>
<evidence type="ECO:0000256" key="5">
    <source>
        <dbReference type="ARBA" id="ARBA00022917"/>
    </source>
</evidence>
<feature type="binding site" evidence="9">
    <location>
        <begin position="280"/>
        <end position="283"/>
    </location>
    <ligand>
        <name>ATP</name>
        <dbReference type="ChEBI" id="CHEBI:30616"/>
    </ligand>
</feature>
<dbReference type="GO" id="GO:0004828">
    <property type="term" value="F:serine-tRNA ligase activity"/>
    <property type="evidence" value="ECO:0007669"/>
    <property type="project" value="UniProtKB-EC"/>
</dbReference>
<keyword evidence="13" id="KW-1185">Reference proteome</keyword>
<keyword evidence="2" id="KW-0436">Ligase</keyword>
<feature type="binding site" evidence="8">
    <location>
        <position position="264"/>
    </location>
    <ligand>
        <name>L-serine</name>
        <dbReference type="ChEBI" id="CHEBI:33384"/>
    </ligand>
</feature>
<dbReference type="Pfam" id="PF02403">
    <property type="entry name" value="Seryl_tRNA_N"/>
    <property type="match status" value="1"/>
</dbReference>
<dbReference type="InterPro" id="IPR010978">
    <property type="entry name" value="tRNA-bd_arm"/>
</dbReference>
<evidence type="ECO:0000259" key="11">
    <source>
        <dbReference type="PROSITE" id="PS50862"/>
    </source>
</evidence>
<dbReference type="SUPFAM" id="SSF55681">
    <property type="entry name" value="Class II aaRS and biotin synthetases"/>
    <property type="match status" value="1"/>
</dbReference>
<dbReference type="InterPro" id="IPR006195">
    <property type="entry name" value="aa-tRNA-synth_II"/>
</dbReference>
<keyword evidence="3" id="KW-0547">Nucleotide-binding</keyword>
<feature type="site" description="Important for serine binding" evidence="8">
    <location>
        <position position="389"/>
    </location>
</feature>
<dbReference type="SUPFAM" id="SSF46589">
    <property type="entry name" value="tRNA-binding arm"/>
    <property type="match status" value="1"/>
</dbReference>
<keyword evidence="6" id="KW-0030">Aminoacyl-tRNA synthetase</keyword>
<evidence type="ECO:0000313" key="12">
    <source>
        <dbReference type="EMBL" id="ORD97672.1"/>
    </source>
</evidence>
<dbReference type="EMBL" id="LVKB01000014">
    <property type="protein sequence ID" value="ORD97672.1"/>
    <property type="molecule type" value="Genomic_DNA"/>
</dbReference>
<evidence type="ECO:0000256" key="4">
    <source>
        <dbReference type="ARBA" id="ARBA00022840"/>
    </source>
</evidence>
<dbReference type="GO" id="GO:0006434">
    <property type="term" value="P:seryl-tRNA aminoacylation"/>
    <property type="evidence" value="ECO:0007669"/>
    <property type="project" value="InterPro"/>
</dbReference>
<gene>
    <name evidence="12" type="primary">SYS</name>
    <name evidence="12" type="ORF">HERIO_457</name>
</gene>
<dbReference type="InterPro" id="IPR042103">
    <property type="entry name" value="SerRS_1_N_sf"/>
</dbReference>
<dbReference type="Proteomes" id="UP000192356">
    <property type="component" value="Unassembled WGS sequence"/>
</dbReference>
<feature type="binding site" evidence="9">
    <location>
        <begin position="264"/>
        <end position="266"/>
    </location>
    <ligand>
        <name>ATP</name>
        <dbReference type="ChEBI" id="CHEBI:30616"/>
    </ligand>
</feature>
<name>A0A1X0QD35_9MICR</name>
<dbReference type="VEuPathDB" id="MicrosporidiaDB:HERIO_457"/>
<evidence type="ECO:0000256" key="3">
    <source>
        <dbReference type="ARBA" id="ARBA00022741"/>
    </source>
</evidence>
<comment type="caution">
    <text evidence="12">The sequence shown here is derived from an EMBL/GenBank/DDBJ whole genome shotgun (WGS) entry which is preliminary data.</text>
</comment>
<evidence type="ECO:0000256" key="2">
    <source>
        <dbReference type="ARBA" id="ARBA00022598"/>
    </source>
</evidence>
<reference evidence="12 13" key="1">
    <citation type="journal article" date="2017" name="Environ. Microbiol.">
        <title>Decay of the glycolytic pathway and adaptation to intranuclear parasitism within Enterocytozoonidae microsporidia.</title>
        <authorList>
            <person name="Wiredu Boakye D."/>
            <person name="Jaroenlak P."/>
            <person name="Prachumwat A."/>
            <person name="Williams T.A."/>
            <person name="Bateman K.S."/>
            <person name="Itsathitphaisarn O."/>
            <person name="Sritunyalucksana K."/>
            <person name="Paszkiewicz K.H."/>
            <person name="Moore K.A."/>
            <person name="Stentiford G.D."/>
            <person name="Williams B.A."/>
        </authorList>
    </citation>
    <scope>NUCLEOTIDE SEQUENCE [LARGE SCALE GENOMIC DNA]</scope>
    <source>
        <strain evidence="12 13">GB1</strain>
    </source>
</reference>
<dbReference type="Pfam" id="PF00587">
    <property type="entry name" value="tRNA-synt_2b"/>
    <property type="match status" value="1"/>
</dbReference>
<sequence>MIDIRLLRDEKTRKLVKKSERDRFKDDSIVDKLYLMDQKRIKLKFKIEQFNREINKNQKEINQAIKSNKGKVDAKEIISQLEKVDLKKDKGELEKELKELESEINILLVSIGNVLSDKVPVCKTEDGNLTVKTFKKEGCVVKKHSFVKLMEQYTNAVAGSLVLGHRGYFLQGKMAQLALALKTYALTFLSERGYIHIQTPVMMKREVMKNTAQLSDFDDQLYKVDGGYYLIATSEQPLSALHMNQHMQPTELPKCYAGESLCFRKEAGAYGKDNAGLFRVHQFEKIEQFVICNPDESDEYLEKMIKTAEEFLASLDIPYRIVCIASGEMNDSASLKYDIEAWFPESQKYRELVSASNCTDYQSRSMSVYYGNVKNKTERPVFVHMLNATLCAVQRSLCCIVENYQNDDGTITVPNVLRKFLNFDKF</sequence>
<evidence type="ECO:0000256" key="6">
    <source>
        <dbReference type="ARBA" id="ARBA00023146"/>
    </source>
</evidence>
<dbReference type="PIRSF" id="PIRSF001529">
    <property type="entry name" value="Ser-tRNA-synth_IIa"/>
    <property type="match status" value="1"/>
</dbReference>
<dbReference type="UniPathway" id="UPA00906">
    <property type="reaction ID" value="UER00895"/>
</dbReference>
<evidence type="ECO:0000256" key="1">
    <source>
        <dbReference type="ARBA" id="ARBA00012840"/>
    </source>
</evidence>
<proteinExistence type="predicted"/>
<dbReference type="GO" id="GO:0005524">
    <property type="term" value="F:ATP binding"/>
    <property type="evidence" value="ECO:0007669"/>
    <property type="project" value="UniProtKB-KW"/>
</dbReference>
<feature type="binding site" evidence="8">
    <location>
        <position position="387"/>
    </location>
    <ligand>
        <name>L-serine</name>
        <dbReference type="ChEBI" id="CHEBI:33384"/>
    </ligand>
</feature>
<dbReference type="PROSITE" id="PS50862">
    <property type="entry name" value="AA_TRNA_LIGASE_II"/>
    <property type="match status" value="1"/>
</dbReference>
<dbReference type="InterPro" id="IPR002317">
    <property type="entry name" value="Ser-tRNA-ligase_type_1"/>
</dbReference>
<dbReference type="InterPro" id="IPR033729">
    <property type="entry name" value="SerRS_core"/>
</dbReference>
<feature type="binding site" evidence="8">
    <location>
        <position position="233"/>
    </location>
    <ligand>
        <name>L-serine</name>
        <dbReference type="ChEBI" id="CHEBI:33384"/>
    </ligand>
</feature>
<dbReference type="CDD" id="cd00770">
    <property type="entry name" value="SerRS_core"/>
    <property type="match status" value="1"/>
</dbReference>
<dbReference type="PRINTS" id="PR00981">
    <property type="entry name" value="TRNASYNTHSER"/>
</dbReference>
<feature type="domain" description="Aminoacyl-transfer RNA synthetases class-II family profile" evidence="11">
    <location>
        <begin position="181"/>
        <end position="414"/>
    </location>
</feature>
<dbReference type="Gene3D" id="1.10.287.40">
    <property type="entry name" value="Serine-tRNA synthetase, tRNA binding domain"/>
    <property type="match status" value="1"/>
</dbReference>
<feature type="binding site" evidence="9">
    <location>
        <begin position="351"/>
        <end position="354"/>
    </location>
    <ligand>
        <name>ATP</name>
        <dbReference type="ChEBI" id="CHEBI:30616"/>
    </ligand>
</feature>
<feature type="binding site" evidence="8">
    <location>
        <position position="287"/>
    </location>
    <ligand>
        <name>L-serine</name>
        <dbReference type="ChEBI" id="CHEBI:33384"/>
    </ligand>
</feature>
<keyword evidence="5" id="KW-0648">Protein biosynthesis</keyword>
<feature type="coiled-coil region" evidence="10">
    <location>
        <begin position="47"/>
        <end position="110"/>
    </location>
</feature>
<evidence type="ECO:0000256" key="8">
    <source>
        <dbReference type="PIRSR" id="PIRSR001529-1"/>
    </source>
</evidence>